<dbReference type="EMBL" id="CADCSZ010000033">
    <property type="protein sequence ID" value="CAA9219063.1"/>
    <property type="molecule type" value="Genomic_DNA"/>
</dbReference>
<feature type="transmembrane region" description="Helical" evidence="7">
    <location>
        <begin position="167"/>
        <end position="187"/>
    </location>
</feature>
<feature type="transmembrane region" description="Helical" evidence="7">
    <location>
        <begin position="352"/>
        <end position="377"/>
    </location>
</feature>
<evidence type="ECO:0000259" key="8">
    <source>
        <dbReference type="PROSITE" id="PS50850"/>
    </source>
</evidence>
<evidence type="ECO:0000256" key="5">
    <source>
        <dbReference type="ARBA" id="ARBA00022989"/>
    </source>
</evidence>
<dbReference type="InterPro" id="IPR004638">
    <property type="entry name" value="EmrB-like"/>
</dbReference>
<evidence type="ECO:0000256" key="7">
    <source>
        <dbReference type="SAM" id="Phobius"/>
    </source>
</evidence>
<reference evidence="9" key="1">
    <citation type="submission" date="2020-02" db="EMBL/GenBank/DDBJ databases">
        <authorList>
            <person name="Meier V. D."/>
        </authorList>
    </citation>
    <scope>NUCLEOTIDE SEQUENCE</scope>
    <source>
        <strain evidence="9">AVDCRST_MAG76</strain>
    </source>
</reference>
<dbReference type="PROSITE" id="PS50850">
    <property type="entry name" value="MFS"/>
    <property type="match status" value="1"/>
</dbReference>
<feature type="transmembrane region" description="Helical" evidence="7">
    <location>
        <begin position="322"/>
        <end position="340"/>
    </location>
</feature>
<evidence type="ECO:0000256" key="2">
    <source>
        <dbReference type="ARBA" id="ARBA00022448"/>
    </source>
</evidence>
<comment type="subcellular location">
    <subcellularLocation>
        <location evidence="1">Cell membrane</location>
        <topology evidence="1">Multi-pass membrane protein</topology>
    </subcellularLocation>
</comment>
<protein>
    <submittedName>
        <fullName evidence="9">Uncharacterized MFS-type transporter</fullName>
    </submittedName>
</protein>
<dbReference type="NCBIfam" id="TIGR00711">
    <property type="entry name" value="efflux_EmrB"/>
    <property type="match status" value="1"/>
</dbReference>
<dbReference type="GO" id="GO:0005886">
    <property type="term" value="C:plasma membrane"/>
    <property type="evidence" value="ECO:0007669"/>
    <property type="project" value="UniProtKB-SubCell"/>
</dbReference>
<keyword evidence="6 7" id="KW-0472">Membrane</keyword>
<organism evidence="9">
    <name type="scientific">uncultured Acidimicrobiales bacterium</name>
    <dbReference type="NCBI Taxonomy" id="310071"/>
    <lineage>
        <taxon>Bacteria</taxon>
        <taxon>Bacillati</taxon>
        <taxon>Actinomycetota</taxon>
        <taxon>Acidimicrobiia</taxon>
        <taxon>Acidimicrobiales</taxon>
        <taxon>environmental samples</taxon>
    </lineage>
</organism>
<dbReference type="SUPFAM" id="SSF103473">
    <property type="entry name" value="MFS general substrate transporter"/>
    <property type="match status" value="1"/>
</dbReference>
<name>A0A6J4HE53_9ACTN</name>
<feature type="transmembrane region" description="Helical" evidence="7">
    <location>
        <begin position="199"/>
        <end position="219"/>
    </location>
</feature>
<keyword evidence="5 7" id="KW-1133">Transmembrane helix</keyword>
<evidence type="ECO:0000313" key="9">
    <source>
        <dbReference type="EMBL" id="CAA9219063.1"/>
    </source>
</evidence>
<dbReference type="Gene3D" id="1.20.1250.20">
    <property type="entry name" value="MFS general substrate transporter like domains"/>
    <property type="match status" value="1"/>
</dbReference>
<accession>A0A6J4HE53</accession>
<dbReference type="InterPro" id="IPR020846">
    <property type="entry name" value="MFS_dom"/>
</dbReference>
<dbReference type="Pfam" id="PF07690">
    <property type="entry name" value="MFS_1"/>
    <property type="match status" value="1"/>
</dbReference>
<proteinExistence type="predicted"/>
<keyword evidence="4 7" id="KW-0812">Transmembrane</keyword>
<feature type="transmembrane region" description="Helical" evidence="7">
    <location>
        <begin position="80"/>
        <end position="103"/>
    </location>
</feature>
<dbReference type="CDD" id="cd17321">
    <property type="entry name" value="MFS_MMR_MDR_like"/>
    <property type="match status" value="1"/>
</dbReference>
<feature type="domain" description="Major facilitator superfamily (MFS) profile" evidence="8">
    <location>
        <begin position="14"/>
        <end position="452"/>
    </location>
</feature>
<dbReference type="InterPro" id="IPR036259">
    <property type="entry name" value="MFS_trans_sf"/>
</dbReference>
<dbReference type="PRINTS" id="PR01036">
    <property type="entry name" value="TCRTETB"/>
</dbReference>
<gene>
    <name evidence="9" type="ORF">AVDCRST_MAG76-515</name>
</gene>
<evidence type="ECO:0000256" key="1">
    <source>
        <dbReference type="ARBA" id="ARBA00004651"/>
    </source>
</evidence>
<feature type="transmembrane region" description="Helical" evidence="7">
    <location>
        <begin position="263"/>
        <end position="283"/>
    </location>
</feature>
<feature type="transmembrane region" description="Helical" evidence="7">
    <location>
        <begin position="142"/>
        <end position="161"/>
    </location>
</feature>
<dbReference type="GO" id="GO:0022857">
    <property type="term" value="F:transmembrane transporter activity"/>
    <property type="evidence" value="ECO:0007669"/>
    <property type="project" value="InterPro"/>
</dbReference>
<feature type="transmembrane region" description="Helical" evidence="7">
    <location>
        <begin position="429"/>
        <end position="448"/>
    </location>
</feature>
<sequence>MPGIRFASPTGRRVLLATVLGSSVASLDATVVNVALPRIASDLNADVAGVQWVSNGYLLSLASLILLGGALGDRYGRRRVYLLGVAWFAAASLLCGAAPSIGWLVAGRVLQGVGGALLTPGSLAIIDSAFVREDRGAAVGMWSGLSGVATAIGPFAGGWLVELSWRWAFLVNLPVAVAVVAVSLRHVPESRDPQATGRLDVLGALLGASGLALTTYGLAQRRIPLLLGGLGVLGLFVLAERVVPRPMLPLGIFRRRDFVGANLVTLVVYAGIGVAFFLLGLVLQTALGYSPVAAGAAALPVTLMMLALSTRAGRLAQRIGPRWPLTIGPLVVAIGLLLYLRVEPGASYTTSVLPAVLVFGAGLGLLVAPLTATVLAAADEEHAGVASGVNNAVARTAQLLAVASVPLVGRLDPGADLEAASLLAGFHRAVMAAAVVVGLGGVIAFLTIRSNALAGPASDGGPPHDERDPCFHCGISDPPLVSTTAPR</sequence>
<dbReference type="AlphaFoldDB" id="A0A6J4HE53"/>
<evidence type="ECO:0000256" key="4">
    <source>
        <dbReference type="ARBA" id="ARBA00022692"/>
    </source>
</evidence>
<dbReference type="Gene3D" id="1.20.1720.10">
    <property type="entry name" value="Multidrug resistance protein D"/>
    <property type="match status" value="1"/>
</dbReference>
<evidence type="ECO:0000256" key="3">
    <source>
        <dbReference type="ARBA" id="ARBA00022475"/>
    </source>
</evidence>
<evidence type="ECO:0000256" key="6">
    <source>
        <dbReference type="ARBA" id="ARBA00023136"/>
    </source>
</evidence>
<keyword evidence="2" id="KW-0813">Transport</keyword>
<feature type="transmembrane region" description="Helical" evidence="7">
    <location>
        <begin position="50"/>
        <end position="68"/>
    </location>
</feature>
<feature type="transmembrane region" description="Helical" evidence="7">
    <location>
        <begin position="289"/>
        <end position="310"/>
    </location>
</feature>
<dbReference type="InterPro" id="IPR011701">
    <property type="entry name" value="MFS"/>
</dbReference>
<dbReference type="PANTHER" id="PTHR42718:SF42">
    <property type="entry name" value="EXPORT PROTEIN"/>
    <property type="match status" value="1"/>
</dbReference>
<dbReference type="PANTHER" id="PTHR42718">
    <property type="entry name" value="MAJOR FACILITATOR SUPERFAMILY MULTIDRUG TRANSPORTER MFSC"/>
    <property type="match status" value="1"/>
</dbReference>
<feature type="transmembrane region" description="Helical" evidence="7">
    <location>
        <begin position="225"/>
        <end position="243"/>
    </location>
</feature>
<keyword evidence="3" id="KW-1003">Cell membrane</keyword>